<name>A0A0G1LB20_9BACT</name>
<evidence type="ECO:0000256" key="1">
    <source>
        <dbReference type="SAM" id="Phobius"/>
    </source>
</evidence>
<accession>A0A0G1LB20</accession>
<dbReference type="Proteomes" id="UP000033901">
    <property type="component" value="Unassembled WGS sequence"/>
</dbReference>
<evidence type="ECO:0000313" key="3">
    <source>
        <dbReference type="Proteomes" id="UP000033901"/>
    </source>
</evidence>
<sequence>MLTIRYFIRFFTAFIVRFRGIILLGTFLGAVVFLALRILGPSLLTSSTQRVGIVGRYRVENLPDSVLALIGNGLTKIKEDGTVAPDLATSWESPDGGQTWYQH</sequence>
<evidence type="ECO:0000313" key="2">
    <source>
        <dbReference type="EMBL" id="KKT65917.1"/>
    </source>
</evidence>
<dbReference type="Gene3D" id="3.40.190.10">
    <property type="entry name" value="Periplasmic binding protein-like II"/>
    <property type="match status" value="1"/>
</dbReference>
<organism evidence="2 3">
    <name type="scientific">Candidatus Curtissbacteria bacterium GW2011_GWC1_44_33</name>
    <dbReference type="NCBI Taxonomy" id="1618413"/>
    <lineage>
        <taxon>Bacteria</taxon>
        <taxon>Candidatus Curtissiibacteriota</taxon>
    </lineage>
</organism>
<reference evidence="2 3" key="1">
    <citation type="journal article" date="2015" name="Nature">
        <title>rRNA introns, odd ribosomes, and small enigmatic genomes across a large radiation of phyla.</title>
        <authorList>
            <person name="Brown C.T."/>
            <person name="Hug L.A."/>
            <person name="Thomas B.C."/>
            <person name="Sharon I."/>
            <person name="Castelle C.J."/>
            <person name="Singh A."/>
            <person name="Wilkins M.J."/>
            <person name="Williams K.H."/>
            <person name="Banfield J.F."/>
        </authorList>
    </citation>
    <scope>NUCLEOTIDE SEQUENCE [LARGE SCALE GENOMIC DNA]</scope>
</reference>
<dbReference type="AlphaFoldDB" id="A0A0G1LB20"/>
<keyword evidence="1" id="KW-0812">Transmembrane</keyword>
<dbReference type="SUPFAM" id="SSF53850">
    <property type="entry name" value="Periplasmic binding protein-like II"/>
    <property type="match status" value="1"/>
</dbReference>
<keyword evidence="1" id="KW-1133">Transmembrane helix</keyword>
<gene>
    <name evidence="2" type="ORF">UW61_C0035G0007</name>
</gene>
<protein>
    <submittedName>
        <fullName evidence="2">Uncharacterized protein</fullName>
    </submittedName>
</protein>
<proteinExistence type="predicted"/>
<dbReference type="EMBL" id="LCIZ01000035">
    <property type="protein sequence ID" value="KKT65917.1"/>
    <property type="molecule type" value="Genomic_DNA"/>
</dbReference>
<feature type="transmembrane region" description="Helical" evidence="1">
    <location>
        <begin position="21"/>
        <end position="40"/>
    </location>
</feature>
<keyword evidence="1" id="KW-0472">Membrane</keyword>
<comment type="caution">
    <text evidence="2">The sequence shown here is derived from an EMBL/GenBank/DDBJ whole genome shotgun (WGS) entry which is preliminary data.</text>
</comment>